<dbReference type="HAMAP" id="MF_00158">
    <property type="entry name" value="PanC"/>
    <property type="match status" value="1"/>
</dbReference>
<evidence type="ECO:0000256" key="1">
    <source>
        <dbReference type="ARBA" id="ARBA00004990"/>
    </source>
</evidence>
<evidence type="ECO:0000256" key="3">
    <source>
        <dbReference type="ARBA" id="ARBA00012219"/>
    </source>
</evidence>
<keyword evidence="7" id="KW-0547">Nucleotide-binding</keyword>
<keyword evidence="13" id="KW-1185">Reference proteome</keyword>
<dbReference type="EC" id="6.3.2.1" evidence="3"/>
<dbReference type="AlphaFoldDB" id="A0A015JIM5"/>
<keyword evidence="8" id="KW-0067">ATP-binding</keyword>
<evidence type="ECO:0000256" key="6">
    <source>
        <dbReference type="ARBA" id="ARBA00022655"/>
    </source>
</evidence>
<dbReference type="CDD" id="cd00560">
    <property type="entry name" value="PanC"/>
    <property type="match status" value="1"/>
</dbReference>
<dbReference type="GO" id="GO:0005524">
    <property type="term" value="F:ATP binding"/>
    <property type="evidence" value="ECO:0007669"/>
    <property type="project" value="UniProtKB-KW"/>
</dbReference>
<dbReference type="OrthoDB" id="2020436at2759"/>
<evidence type="ECO:0000256" key="2">
    <source>
        <dbReference type="ARBA" id="ARBA00009256"/>
    </source>
</evidence>
<dbReference type="STRING" id="1432141.A0A015JIM5"/>
<protein>
    <recommendedName>
        <fullName evidence="4">Pantoate--beta-alanine ligase</fullName>
        <ecNumber evidence="3">6.3.2.1</ecNumber>
    </recommendedName>
    <alternativeName>
        <fullName evidence="10">Pantoate-activating enzyme</fullName>
    </alternativeName>
    <alternativeName>
        <fullName evidence="9">Pantothenate synthetase</fullName>
    </alternativeName>
</protein>
<dbReference type="Proteomes" id="UP000022910">
    <property type="component" value="Unassembled WGS sequence"/>
</dbReference>
<evidence type="ECO:0000313" key="13">
    <source>
        <dbReference type="Proteomes" id="UP000022910"/>
    </source>
</evidence>
<dbReference type="PANTHER" id="PTHR21299:SF1">
    <property type="entry name" value="PANTOATE--BETA-ALANINE LIGASE"/>
    <property type="match status" value="1"/>
</dbReference>
<dbReference type="EMBL" id="JEMT01028422">
    <property type="protein sequence ID" value="EXX54769.1"/>
    <property type="molecule type" value="Genomic_DNA"/>
</dbReference>
<dbReference type="OMA" id="FHVDTEI"/>
<dbReference type="GO" id="GO:0015940">
    <property type="term" value="P:pantothenate biosynthetic process"/>
    <property type="evidence" value="ECO:0007669"/>
    <property type="project" value="UniProtKB-UniPathway"/>
</dbReference>
<evidence type="ECO:0000256" key="10">
    <source>
        <dbReference type="ARBA" id="ARBA00032806"/>
    </source>
</evidence>
<name>A0A015JIM5_RHIIW</name>
<dbReference type="NCBIfam" id="TIGR00018">
    <property type="entry name" value="panC"/>
    <property type="match status" value="1"/>
</dbReference>
<gene>
    <name evidence="12" type="ORF">RirG_231700</name>
</gene>
<comment type="pathway">
    <text evidence="1">Cofactor biosynthesis; (R)-pantothenate biosynthesis; (R)-pantothenate from (R)-pantoate and beta-alanine: step 1/1.</text>
</comment>
<comment type="catalytic activity">
    <reaction evidence="11">
        <text>(R)-pantoate + beta-alanine + ATP = (R)-pantothenate + AMP + diphosphate + H(+)</text>
        <dbReference type="Rhea" id="RHEA:10912"/>
        <dbReference type="ChEBI" id="CHEBI:15378"/>
        <dbReference type="ChEBI" id="CHEBI:15980"/>
        <dbReference type="ChEBI" id="CHEBI:29032"/>
        <dbReference type="ChEBI" id="CHEBI:30616"/>
        <dbReference type="ChEBI" id="CHEBI:33019"/>
        <dbReference type="ChEBI" id="CHEBI:57966"/>
        <dbReference type="ChEBI" id="CHEBI:456215"/>
        <dbReference type="EC" id="6.3.2.1"/>
    </reaction>
</comment>
<comment type="caution">
    <text evidence="12">The sequence shown here is derived from an EMBL/GenBank/DDBJ whole genome shotgun (WGS) entry which is preliminary data.</text>
</comment>
<dbReference type="HOGENOM" id="CLU_047148_1_0_1"/>
<dbReference type="Gene3D" id="3.30.1300.10">
    <property type="entry name" value="Pantoate-beta-alanine ligase, C-terminal domain"/>
    <property type="match status" value="1"/>
</dbReference>
<evidence type="ECO:0000256" key="7">
    <source>
        <dbReference type="ARBA" id="ARBA00022741"/>
    </source>
</evidence>
<dbReference type="Gene3D" id="3.40.50.620">
    <property type="entry name" value="HUPs"/>
    <property type="match status" value="1"/>
</dbReference>
<evidence type="ECO:0000256" key="8">
    <source>
        <dbReference type="ARBA" id="ARBA00022840"/>
    </source>
</evidence>
<organism evidence="12 13">
    <name type="scientific">Rhizophagus irregularis (strain DAOM 197198w)</name>
    <name type="common">Glomus intraradices</name>
    <dbReference type="NCBI Taxonomy" id="1432141"/>
    <lineage>
        <taxon>Eukaryota</taxon>
        <taxon>Fungi</taxon>
        <taxon>Fungi incertae sedis</taxon>
        <taxon>Mucoromycota</taxon>
        <taxon>Glomeromycotina</taxon>
        <taxon>Glomeromycetes</taxon>
        <taxon>Glomerales</taxon>
        <taxon>Glomeraceae</taxon>
        <taxon>Rhizophagus</taxon>
    </lineage>
</organism>
<dbReference type="PANTHER" id="PTHR21299">
    <property type="entry name" value="CYTIDYLATE KINASE/PANTOATE-BETA-ALANINE LIGASE"/>
    <property type="match status" value="1"/>
</dbReference>
<dbReference type="SUPFAM" id="SSF52374">
    <property type="entry name" value="Nucleotidylyl transferase"/>
    <property type="match status" value="1"/>
</dbReference>
<accession>A0A015JIM5</accession>
<evidence type="ECO:0000256" key="11">
    <source>
        <dbReference type="ARBA" id="ARBA00048258"/>
    </source>
</evidence>
<evidence type="ECO:0000256" key="9">
    <source>
        <dbReference type="ARBA" id="ARBA00029902"/>
    </source>
</evidence>
<dbReference type="InterPro" id="IPR014729">
    <property type="entry name" value="Rossmann-like_a/b/a_fold"/>
</dbReference>
<evidence type="ECO:0000256" key="4">
    <source>
        <dbReference type="ARBA" id="ARBA00015647"/>
    </source>
</evidence>
<dbReference type="Pfam" id="PF02569">
    <property type="entry name" value="Pantoate_ligase"/>
    <property type="match status" value="1"/>
</dbReference>
<keyword evidence="5 12" id="KW-0436">Ligase</keyword>
<dbReference type="NCBIfam" id="TIGR00125">
    <property type="entry name" value="cyt_tran_rel"/>
    <property type="match status" value="1"/>
</dbReference>
<keyword evidence="6" id="KW-0566">Pantothenate biosynthesis</keyword>
<dbReference type="UniPathway" id="UPA00028">
    <property type="reaction ID" value="UER00005"/>
</dbReference>
<dbReference type="FunFam" id="3.40.50.620:FF:000013">
    <property type="entry name" value="Pantothenate synthetase"/>
    <property type="match status" value="1"/>
</dbReference>
<dbReference type="InterPro" id="IPR042176">
    <property type="entry name" value="Pantoate_ligase_C"/>
</dbReference>
<dbReference type="GO" id="GO:0004592">
    <property type="term" value="F:pantoate-beta-alanine ligase activity"/>
    <property type="evidence" value="ECO:0007669"/>
    <property type="project" value="UniProtKB-EC"/>
</dbReference>
<sequence>MYMLRPKLLGSINNFFRFRSMSSQKEQSIKILETIPSFRSWRQQFIKQDKQVAFVPTMGSLHEGHLNLVKQASEHCPIVVVSIFVNPAQFGPNEDLDKYPRTLSHDLELLRSLNCVDSVFLPKVKDIYPSGIPLEIEKQKGTFIEVKGISHQLEGTTRPLFFRGVSTVVAKLFNIVQPNHTFFGQKDAQQCAVIRALISDLHFPIEMHVGATKREHNGLAMSSRNQYLTPEMRNYATALYNALTTIKNGLGKGERNREILLSKGYEIIEEATKTVKEKNLGFELKLDYLSVADPTTLEELQEIEEGKGAIISGALFVGTTRIIDNLLFNCTL</sequence>
<dbReference type="InterPro" id="IPR003721">
    <property type="entry name" value="Pantoate_ligase"/>
</dbReference>
<comment type="similarity">
    <text evidence="2">Belongs to the pantothenate synthetase family.</text>
</comment>
<evidence type="ECO:0000313" key="12">
    <source>
        <dbReference type="EMBL" id="EXX54769.1"/>
    </source>
</evidence>
<evidence type="ECO:0000256" key="5">
    <source>
        <dbReference type="ARBA" id="ARBA00022598"/>
    </source>
</evidence>
<dbReference type="InterPro" id="IPR004821">
    <property type="entry name" value="Cyt_trans-like"/>
</dbReference>
<reference evidence="12 13" key="1">
    <citation type="submission" date="2014-02" db="EMBL/GenBank/DDBJ databases">
        <title>Single nucleus genome sequencing reveals high similarity among nuclei of an endomycorrhizal fungus.</title>
        <authorList>
            <person name="Lin K."/>
            <person name="Geurts R."/>
            <person name="Zhang Z."/>
            <person name="Limpens E."/>
            <person name="Saunders D.G."/>
            <person name="Mu D."/>
            <person name="Pang E."/>
            <person name="Cao H."/>
            <person name="Cha H."/>
            <person name="Lin T."/>
            <person name="Zhou Q."/>
            <person name="Shang Y."/>
            <person name="Li Y."/>
            <person name="Ivanov S."/>
            <person name="Sharma T."/>
            <person name="Velzen R.V."/>
            <person name="Ruijter N.D."/>
            <person name="Aanen D.K."/>
            <person name="Win J."/>
            <person name="Kamoun S."/>
            <person name="Bisseling T."/>
            <person name="Huang S."/>
        </authorList>
    </citation>
    <scope>NUCLEOTIDE SEQUENCE [LARGE SCALE GENOMIC DNA]</scope>
    <source>
        <strain evidence="13">DAOM197198w</strain>
    </source>
</reference>
<proteinExistence type="inferred from homology"/>